<dbReference type="InterPro" id="IPR003779">
    <property type="entry name" value="CMD-like"/>
</dbReference>
<evidence type="ECO:0000313" key="2">
    <source>
        <dbReference type="EMBL" id="MCW9713881.1"/>
    </source>
</evidence>
<dbReference type="EMBL" id="JAJNDC010000003">
    <property type="protein sequence ID" value="MCW9713881.1"/>
    <property type="molecule type" value="Genomic_DNA"/>
</dbReference>
<gene>
    <name evidence="2" type="ORF">LQ318_13300</name>
</gene>
<dbReference type="Proteomes" id="UP001207337">
    <property type="component" value="Unassembled WGS sequence"/>
</dbReference>
<accession>A0ABT3Q1D1</accession>
<organism evidence="2 3">
    <name type="scientific">Fodinibius salicampi</name>
    <dbReference type="NCBI Taxonomy" id="1920655"/>
    <lineage>
        <taxon>Bacteria</taxon>
        <taxon>Pseudomonadati</taxon>
        <taxon>Balneolota</taxon>
        <taxon>Balneolia</taxon>
        <taxon>Balneolales</taxon>
        <taxon>Balneolaceae</taxon>
        <taxon>Fodinibius</taxon>
    </lineage>
</organism>
<keyword evidence="3" id="KW-1185">Reference proteome</keyword>
<dbReference type="Pfam" id="PF02627">
    <property type="entry name" value="CMD"/>
    <property type="match status" value="1"/>
</dbReference>
<sequence>MTKEQTIQAKSEPRLTPIENPQSLKLKLAYWYTERMIGKVLTPLKVHYARFPEGLGLSRKIMQTEQKCTLEPKLKHLIKVYIATLNGCAFCVDIGKANAQKEDMNPEVFDDLLRFEESDRFSKAEKAMLSYIDEVTRNKHVADATFERLQEYFNERSIVQITLLNAIENFYNLMNAPMNIGSDELCELMNGN</sequence>
<name>A0ABT3Q1D1_9BACT</name>
<dbReference type="SUPFAM" id="SSF69118">
    <property type="entry name" value="AhpD-like"/>
    <property type="match status" value="1"/>
</dbReference>
<protein>
    <submittedName>
        <fullName evidence="2">Carboxymuconolactone decarboxylase family protein</fullName>
    </submittedName>
</protein>
<reference evidence="2 3" key="1">
    <citation type="submission" date="2021-11" db="EMBL/GenBank/DDBJ databases">
        <title>Aliifidinibius sp. nov., a new bacterium isolated from saline soil.</title>
        <authorList>
            <person name="Galisteo C."/>
            <person name="De La Haba R."/>
            <person name="Sanchez-Porro C."/>
            <person name="Ventosa A."/>
        </authorList>
    </citation>
    <scope>NUCLEOTIDE SEQUENCE [LARGE SCALE GENOMIC DNA]</scope>
    <source>
        <strain evidence="2 3">KACC 190600</strain>
    </source>
</reference>
<dbReference type="Gene3D" id="1.20.1290.10">
    <property type="entry name" value="AhpD-like"/>
    <property type="match status" value="1"/>
</dbReference>
<dbReference type="PANTHER" id="PTHR34846:SF10">
    <property type="entry name" value="CYTOPLASMIC PROTEIN"/>
    <property type="match status" value="1"/>
</dbReference>
<dbReference type="InterPro" id="IPR029032">
    <property type="entry name" value="AhpD-like"/>
</dbReference>
<evidence type="ECO:0000259" key="1">
    <source>
        <dbReference type="Pfam" id="PF02627"/>
    </source>
</evidence>
<evidence type="ECO:0000313" key="3">
    <source>
        <dbReference type="Proteomes" id="UP001207337"/>
    </source>
</evidence>
<comment type="caution">
    <text evidence="2">The sequence shown here is derived from an EMBL/GenBank/DDBJ whole genome shotgun (WGS) entry which is preliminary data.</text>
</comment>
<dbReference type="PANTHER" id="PTHR34846">
    <property type="entry name" value="4-CARBOXYMUCONOLACTONE DECARBOXYLASE FAMILY PROTEIN (AFU_ORTHOLOGUE AFUA_6G11590)"/>
    <property type="match status" value="1"/>
</dbReference>
<feature type="domain" description="Carboxymuconolactone decarboxylase-like" evidence="1">
    <location>
        <begin position="67"/>
        <end position="133"/>
    </location>
</feature>
<dbReference type="RefSeq" id="WP_345694294.1">
    <property type="nucleotide sequence ID" value="NZ_BAABRS010000003.1"/>
</dbReference>
<proteinExistence type="predicted"/>